<dbReference type="PANTHER" id="PTHR34835">
    <property type="entry name" value="OS07G0283600 PROTEIN-RELATED"/>
    <property type="match status" value="1"/>
</dbReference>
<evidence type="ECO:0000313" key="3">
    <source>
        <dbReference type="EMBL" id="KMZ58811.1"/>
    </source>
</evidence>
<keyword evidence="4" id="KW-1185">Reference proteome</keyword>
<name>A0A0K9NPW4_ZOSMR</name>
<accession>A0A0K9NPW4</accession>
<sequence length="804" mass="90872">MHCVKIIRSLFKKKAQKKRSAIGSSSTTENVDEYDVPCFCPDCMADPIHREEHHRNEDARARDDLDRAFGHANIHGGRAGEGPSNPHPIPSSMDTGDEPKASYDEGGEFRTIDTVRGSFRGAGLIQHKCIFSRIISDRIGARLSSTIKIKLMYTPFHHFMDAGALVVDSMLLDDICGRYIGESQFSFGAFVLTCSDEDFGKILGLPHTGRKIDLLEASSKANVNLGRFYKQHLHGKILTRQKISVMFRDLANNMGNSTVDEEDIVCMYLCLLFSGFLFKNARCTLRRKIISFIEDLDDISSYNWAGAVRGVTFLNIDYCRTRVLERERGDRAASVYMMGCPAALMVWALEHTHVVEPGRPDGYLPYQRWVDFKMDGQFELGKLAPNLVSEVPRTYKLEEEDADMDTETSTEGQSSSSDENGTSNEVHESVPDDSDDLAHSSNSLRTPEIVGRDLCSESSNKPKRQSNIDRQMRGRNLLQDLDNVDDVSVGHPHDLEISDEIQTNSEHVSIGTDRWWYYPCNEDQEVCLDFDSNGSQGGTIGTESTKETSFFSSCPGLSGIDIYGNPNPGGLQVECSEDSRGNIFRRRSNPGYLTATLPSDPEERGPQMDTPFVVDADEFIMYVDGLPNLWSEVEGHGGDSMHMYDVEQLEIVGASPHEVRKMGTDVERSADSSEKMVVSGEDMIRRNAREPDLLEQDVPSRVQRIKNRREHQRINRLERERIAELEAAVMKEEADDLMKYKNERKKRYSRIGFAKELQMIGKRRATIEYQGRRCTREQVLHILESKLYGVEVYSLTNMKLIMTF</sequence>
<evidence type="ECO:0008006" key="5">
    <source>
        <dbReference type="Google" id="ProtNLM"/>
    </source>
</evidence>
<reference evidence="4" key="1">
    <citation type="journal article" date="2016" name="Nature">
        <title>The genome of the seagrass Zostera marina reveals angiosperm adaptation to the sea.</title>
        <authorList>
            <person name="Olsen J.L."/>
            <person name="Rouze P."/>
            <person name="Verhelst B."/>
            <person name="Lin Y.-C."/>
            <person name="Bayer T."/>
            <person name="Collen J."/>
            <person name="Dattolo E."/>
            <person name="De Paoli E."/>
            <person name="Dittami S."/>
            <person name="Maumus F."/>
            <person name="Michel G."/>
            <person name="Kersting A."/>
            <person name="Lauritano C."/>
            <person name="Lohaus R."/>
            <person name="Toepel M."/>
            <person name="Tonon T."/>
            <person name="Vanneste K."/>
            <person name="Amirebrahimi M."/>
            <person name="Brakel J."/>
            <person name="Bostroem C."/>
            <person name="Chovatia M."/>
            <person name="Grimwood J."/>
            <person name="Jenkins J.W."/>
            <person name="Jueterbock A."/>
            <person name="Mraz A."/>
            <person name="Stam W.T."/>
            <person name="Tice H."/>
            <person name="Bornberg-Bauer E."/>
            <person name="Green P.J."/>
            <person name="Pearson G.A."/>
            <person name="Procaccini G."/>
            <person name="Duarte C.M."/>
            <person name="Schmutz J."/>
            <person name="Reusch T.B.H."/>
            <person name="Van de Peer Y."/>
        </authorList>
    </citation>
    <scope>NUCLEOTIDE SEQUENCE [LARGE SCALE GENOMIC DNA]</scope>
    <source>
        <strain evidence="4">cv. Finnish</strain>
    </source>
</reference>
<dbReference type="Proteomes" id="UP000036987">
    <property type="component" value="Unassembled WGS sequence"/>
</dbReference>
<feature type="coiled-coil region" evidence="1">
    <location>
        <begin position="708"/>
        <end position="735"/>
    </location>
</feature>
<keyword evidence="1" id="KW-0175">Coiled coil</keyword>
<organism evidence="3 4">
    <name type="scientific">Zostera marina</name>
    <name type="common">Eelgrass</name>
    <dbReference type="NCBI Taxonomy" id="29655"/>
    <lineage>
        <taxon>Eukaryota</taxon>
        <taxon>Viridiplantae</taxon>
        <taxon>Streptophyta</taxon>
        <taxon>Embryophyta</taxon>
        <taxon>Tracheophyta</taxon>
        <taxon>Spermatophyta</taxon>
        <taxon>Magnoliopsida</taxon>
        <taxon>Liliopsida</taxon>
        <taxon>Zosteraceae</taxon>
        <taxon>Zostera</taxon>
    </lineage>
</organism>
<protein>
    <recommendedName>
        <fullName evidence="5">Aminotransferase-like plant mobile domain-containing protein</fullName>
    </recommendedName>
</protein>
<evidence type="ECO:0000256" key="1">
    <source>
        <dbReference type="SAM" id="Coils"/>
    </source>
</evidence>
<evidence type="ECO:0000256" key="2">
    <source>
        <dbReference type="SAM" id="MobiDB-lite"/>
    </source>
</evidence>
<proteinExistence type="predicted"/>
<comment type="caution">
    <text evidence="3">The sequence shown here is derived from an EMBL/GenBank/DDBJ whole genome shotgun (WGS) entry which is preliminary data.</text>
</comment>
<feature type="region of interest" description="Disordered" evidence="2">
    <location>
        <begin position="71"/>
        <end position="100"/>
    </location>
</feature>
<dbReference type="PANTHER" id="PTHR34835:SF81">
    <property type="entry name" value="OS06G0475900 PROTEIN"/>
    <property type="match status" value="1"/>
</dbReference>
<evidence type="ECO:0000313" key="4">
    <source>
        <dbReference type="Proteomes" id="UP000036987"/>
    </source>
</evidence>
<dbReference type="AlphaFoldDB" id="A0A0K9NPW4"/>
<feature type="region of interest" description="Disordered" evidence="2">
    <location>
        <begin position="586"/>
        <end position="607"/>
    </location>
</feature>
<feature type="compositionally biased region" description="Acidic residues" evidence="2">
    <location>
        <begin position="398"/>
        <end position="408"/>
    </location>
</feature>
<dbReference type="STRING" id="29655.A0A0K9NPW4"/>
<feature type="region of interest" description="Disordered" evidence="2">
    <location>
        <begin position="398"/>
        <end position="473"/>
    </location>
</feature>
<gene>
    <name evidence="3" type="ORF">ZOSMA_73G00250</name>
</gene>
<dbReference type="OrthoDB" id="723791at2759"/>
<feature type="compositionally biased region" description="Low complexity" evidence="2">
    <location>
        <begin position="409"/>
        <end position="419"/>
    </location>
</feature>
<dbReference type="EMBL" id="LFYR01001882">
    <property type="protein sequence ID" value="KMZ58811.1"/>
    <property type="molecule type" value="Genomic_DNA"/>
</dbReference>